<accession>A0ABV5KLQ1</accession>
<protein>
    <submittedName>
        <fullName evidence="1">Isocitrate lyase/phosphoenolpyruvate mutase family protein</fullName>
    </submittedName>
</protein>
<dbReference type="GO" id="GO:0016829">
    <property type="term" value="F:lyase activity"/>
    <property type="evidence" value="ECO:0007669"/>
    <property type="project" value="UniProtKB-KW"/>
</dbReference>
<dbReference type="Pfam" id="PF13714">
    <property type="entry name" value="PEP_mutase"/>
    <property type="match status" value="1"/>
</dbReference>
<name>A0ABV5KLQ1_9BACL</name>
<dbReference type="PANTHER" id="PTHR42905:SF16">
    <property type="entry name" value="CARBOXYPHOSPHONOENOLPYRUVATE PHOSPHONOMUTASE-LIKE PROTEIN (AFU_ORTHOLOGUE AFUA_5G07230)"/>
    <property type="match status" value="1"/>
</dbReference>
<keyword evidence="2" id="KW-1185">Reference proteome</keyword>
<dbReference type="PANTHER" id="PTHR42905">
    <property type="entry name" value="PHOSPHOENOLPYRUVATE CARBOXYLASE"/>
    <property type="match status" value="1"/>
</dbReference>
<organism evidence="1 2">
    <name type="scientific">Paenibacillus aurantiacus</name>
    <dbReference type="NCBI Taxonomy" id="1936118"/>
    <lineage>
        <taxon>Bacteria</taxon>
        <taxon>Bacillati</taxon>
        <taxon>Bacillota</taxon>
        <taxon>Bacilli</taxon>
        <taxon>Bacillales</taxon>
        <taxon>Paenibacillaceae</taxon>
        <taxon>Paenibacillus</taxon>
    </lineage>
</organism>
<proteinExistence type="predicted"/>
<dbReference type="Gene3D" id="3.20.20.60">
    <property type="entry name" value="Phosphoenolpyruvate-binding domains"/>
    <property type="match status" value="1"/>
</dbReference>
<dbReference type="EMBL" id="JBHMDO010000017">
    <property type="protein sequence ID" value="MFB9326155.1"/>
    <property type="molecule type" value="Genomic_DNA"/>
</dbReference>
<evidence type="ECO:0000313" key="1">
    <source>
        <dbReference type="EMBL" id="MFB9326155.1"/>
    </source>
</evidence>
<dbReference type="InterPro" id="IPR015813">
    <property type="entry name" value="Pyrv/PenolPyrv_kinase-like_dom"/>
</dbReference>
<dbReference type="Proteomes" id="UP001589747">
    <property type="component" value="Unassembled WGS sequence"/>
</dbReference>
<comment type="caution">
    <text evidence="1">The sequence shown here is derived from an EMBL/GenBank/DDBJ whole genome shotgun (WGS) entry which is preliminary data.</text>
</comment>
<sequence>MSRIRQFQDLHHGEELLFLGNAWDVMSALALAKAGFQAIGTTSWGVASTRGYTDGERIGFAVHLELIRAIASQVSVPVSADIESGYGADVETVVDNVLRIAEAGAAGINIEDSAKSPRELKLVGKQAALLAAIRAALDANGYGGFFINARTDTYLLMKQPLAETIARGKAYAESGASGLFVPGLREEADIVEVVASIRLPLNVMSLPGVTDAARLHALGVKRFSFGNAFSDAATAYVETKAAELARLRDTSILYGT</sequence>
<dbReference type="CDD" id="cd00377">
    <property type="entry name" value="ICL_PEPM"/>
    <property type="match status" value="1"/>
</dbReference>
<gene>
    <name evidence="1" type="ORF">ACFFSY_09550</name>
</gene>
<dbReference type="InterPro" id="IPR039556">
    <property type="entry name" value="ICL/PEPM"/>
</dbReference>
<evidence type="ECO:0000313" key="2">
    <source>
        <dbReference type="Proteomes" id="UP001589747"/>
    </source>
</evidence>
<keyword evidence="1" id="KW-0456">Lyase</keyword>
<dbReference type="InterPro" id="IPR040442">
    <property type="entry name" value="Pyrv_kinase-like_dom_sf"/>
</dbReference>
<dbReference type="SUPFAM" id="SSF51621">
    <property type="entry name" value="Phosphoenolpyruvate/pyruvate domain"/>
    <property type="match status" value="1"/>
</dbReference>
<dbReference type="RefSeq" id="WP_377493173.1">
    <property type="nucleotide sequence ID" value="NZ_JBHMDO010000017.1"/>
</dbReference>
<reference evidence="1 2" key="1">
    <citation type="submission" date="2024-09" db="EMBL/GenBank/DDBJ databases">
        <authorList>
            <person name="Sun Q."/>
            <person name="Mori K."/>
        </authorList>
    </citation>
    <scope>NUCLEOTIDE SEQUENCE [LARGE SCALE GENOMIC DNA]</scope>
    <source>
        <strain evidence="1 2">TISTR 2452</strain>
    </source>
</reference>